<evidence type="ECO:0000256" key="5">
    <source>
        <dbReference type="ARBA" id="ARBA00023098"/>
    </source>
</evidence>
<dbReference type="Pfam" id="PF02353">
    <property type="entry name" value="CMAS"/>
    <property type="match status" value="1"/>
</dbReference>
<accession>E8V298</accession>
<evidence type="ECO:0000256" key="3">
    <source>
        <dbReference type="ARBA" id="ARBA00022679"/>
    </source>
</evidence>
<evidence type="ECO:0000256" key="4">
    <source>
        <dbReference type="ARBA" id="ARBA00022691"/>
    </source>
</evidence>
<gene>
    <name evidence="6" type="ordered locus">AciPR4_0396</name>
</gene>
<dbReference type="PANTHER" id="PTHR43667:SF1">
    <property type="entry name" value="CYCLOPROPANE-FATTY-ACYL-PHOSPHOLIPID SYNTHASE"/>
    <property type="match status" value="1"/>
</dbReference>
<dbReference type="GO" id="GO:0008825">
    <property type="term" value="F:cyclopropane-fatty-acyl-phospholipid synthase activity"/>
    <property type="evidence" value="ECO:0007669"/>
    <property type="project" value="UniProtKB-EC"/>
</dbReference>
<evidence type="ECO:0000313" key="7">
    <source>
        <dbReference type="Proteomes" id="UP000006844"/>
    </source>
</evidence>
<dbReference type="STRING" id="401053.AciPR4_0396"/>
<organism evidence="6 7">
    <name type="scientific">Terriglobus saanensis (strain ATCC BAA-1853 / DSM 23119 / SP1PR4)</name>
    <dbReference type="NCBI Taxonomy" id="401053"/>
    <lineage>
        <taxon>Bacteria</taxon>
        <taxon>Pseudomonadati</taxon>
        <taxon>Acidobacteriota</taxon>
        <taxon>Terriglobia</taxon>
        <taxon>Terriglobales</taxon>
        <taxon>Acidobacteriaceae</taxon>
        <taxon>Terriglobus</taxon>
    </lineage>
</organism>
<dbReference type="HOGENOM" id="CLU_026434_6_0_0"/>
<keyword evidence="4" id="KW-0949">S-adenosyl-L-methionine</keyword>
<reference evidence="6 7" key="1">
    <citation type="journal article" date="2012" name="Stand. Genomic Sci.">
        <title>Complete genome sequence of Terriglobus saanensis type strain SP1PR4(T), an Acidobacteria from tundra soil.</title>
        <authorList>
            <person name="Rawat S.R."/>
            <person name="Mannisto M.K."/>
            <person name="Starovoytov V."/>
            <person name="Goodwin L."/>
            <person name="Nolan M."/>
            <person name="Hauser L."/>
            <person name="Land M."/>
            <person name="Davenport K.W."/>
            <person name="Woyke T."/>
            <person name="Haggblom M.M."/>
        </authorList>
    </citation>
    <scope>NUCLEOTIDE SEQUENCE</scope>
    <source>
        <strain evidence="7">ATCC BAA-1853 / DSM 23119 / SP1PR4</strain>
    </source>
</reference>
<dbReference type="AlphaFoldDB" id="E8V298"/>
<dbReference type="KEGG" id="tsa:AciPR4_0396"/>
<dbReference type="PANTHER" id="PTHR43667">
    <property type="entry name" value="CYCLOPROPANE-FATTY-ACYL-PHOSPHOLIPID SYNTHASE"/>
    <property type="match status" value="1"/>
</dbReference>
<evidence type="ECO:0000313" key="6">
    <source>
        <dbReference type="EMBL" id="ADV81231.1"/>
    </source>
</evidence>
<dbReference type="GO" id="GO:0008610">
    <property type="term" value="P:lipid biosynthetic process"/>
    <property type="evidence" value="ECO:0007669"/>
    <property type="project" value="InterPro"/>
</dbReference>
<dbReference type="Gene3D" id="3.40.50.150">
    <property type="entry name" value="Vaccinia Virus protein VP39"/>
    <property type="match status" value="1"/>
</dbReference>
<dbReference type="InterPro" id="IPR003333">
    <property type="entry name" value="CMAS"/>
</dbReference>
<keyword evidence="2 6" id="KW-0489">Methyltransferase</keyword>
<sequence>MASSPGIHALSHSPESRGFAKRKIDAWLESAGVSANGNQPWDPQVIDDRFYNRVLLKGSLGLGESYMEGWWECEALDEFFCRVLTAGLLDRTSLNFATLLNGITARLFNLQTAKRAWKVGETHYDVGNDLYKRMLDSRLVYTCAYWQNATTLDEAQEAKLDLVCRKIGLQNSDHILDIGCGWGSFAKFAASRYGAFVDGVTISREQVELGNILCREYPVNLKLMDYRNVDTVYDHIVSLGMFEHVGNKNYRTFFQKASQCLKDDGLFLLHTIGSGTTSNIVEPWIMKHIFPNGMIPSMAQIGKGIEGLFVIEDVHNFGADYDRTLMQWFENFDSTWSEIKKNYPDNFYRKWKYYLLSSAGAFRSRHLHLWQIVLSKRGVRNGYARPR</sequence>
<dbReference type="EMBL" id="CP002467">
    <property type="protein sequence ID" value="ADV81231.1"/>
    <property type="molecule type" value="Genomic_DNA"/>
</dbReference>
<dbReference type="OrthoDB" id="9782855at2"/>
<dbReference type="SUPFAM" id="SSF53335">
    <property type="entry name" value="S-adenosyl-L-methionine-dependent methyltransferases"/>
    <property type="match status" value="1"/>
</dbReference>
<dbReference type="eggNOG" id="COG2230">
    <property type="taxonomic scope" value="Bacteria"/>
</dbReference>
<comment type="similarity">
    <text evidence="1">Belongs to the CFA/CMAS family.</text>
</comment>
<evidence type="ECO:0000256" key="2">
    <source>
        <dbReference type="ARBA" id="ARBA00022603"/>
    </source>
</evidence>
<dbReference type="CDD" id="cd02440">
    <property type="entry name" value="AdoMet_MTases"/>
    <property type="match status" value="1"/>
</dbReference>
<name>E8V298_TERSS</name>
<keyword evidence="7" id="KW-1185">Reference proteome</keyword>
<keyword evidence="3 6" id="KW-0808">Transferase</keyword>
<keyword evidence="5" id="KW-0443">Lipid metabolism</keyword>
<dbReference type="InterPro" id="IPR029063">
    <property type="entry name" value="SAM-dependent_MTases_sf"/>
</dbReference>
<dbReference type="Proteomes" id="UP000006844">
    <property type="component" value="Chromosome"/>
</dbReference>
<dbReference type="EC" id="2.1.1.79" evidence="6"/>
<dbReference type="NCBIfam" id="NF008686">
    <property type="entry name" value="PRK11705.1"/>
    <property type="match status" value="1"/>
</dbReference>
<dbReference type="GO" id="GO:0032259">
    <property type="term" value="P:methylation"/>
    <property type="evidence" value="ECO:0007669"/>
    <property type="project" value="UniProtKB-KW"/>
</dbReference>
<protein>
    <submittedName>
        <fullName evidence="6">Cyclopropane-fatty-acyl-phospholipid synthase</fullName>
        <ecNumber evidence="6">2.1.1.79</ecNumber>
    </submittedName>
</protein>
<proteinExistence type="inferred from homology"/>
<dbReference type="InterPro" id="IPR050723">
    <property type="entry name" value="CFA/CMAS"/>
</dbReference>
<dbReference type="PIRSF" id="PIRSF003085">
    <property type="entry name" value="CMAS"/>
    <property type="match status" value="1"/>
</dbReference>
<evidence type="ECO:0000256" key="1">
    <source>
        <dbReference type="ARBA" id="ARBA00010815"/>
    </source>
</evidence>